<feature type="compositionally biased region" description="Low complexity" evidence="8">
    <location>
        <begin position="2333"/>
        <end position="2358"/>
    </location>
</feature>
<evidence type="ECO:0000256" key="1">
    <source>
        <dbReference type="ARBA" id="ARBA00000451"/>
    </source>
</evidence>
<proteinExistence type="predicted"/>
<evidence type="ECO:0000256" key="2">
    <source>
        <dbReference type="ARBA" id="ARBA00012489"/>
    </source>
</evidence>
<evidence type="ECO:0000256" key="8">
    <source>
        <dbReference type="SAM" id="MobiDB-lite"/>
    </source>
</evidence>
<dbReference type="GO" id="GO:0016491">
    <property type="term" value="F:oxidoreductase activity"/>
    <property type="evidence" value="ECO:0007669"/>
    <property type="project" value="UniProtKB-KW"/>
</dbReference>
<accession>A0A8H7AZL5</accession>
<dbReference type="GO" id="GO:0044732">
    <property type="term" value="C:mitotic spindle pole body"/>
    <property type="evidence" value="ECO:0007669"/>
    <property type="project" value="TreeGrafter"/>
</dbReference>
<keyword evidence="7" id="KW-0539">Nucleus</keyword>
<evidence type="ECO:0000256" key="5">
    <source>
        <dbReference type="ARBA" id="ARBA00022829"/>
    </source>
</evidence>
<dbReference type="Proteomes" id="UP000596902">
    <property type="component" value="Unassembled WGS sequence"/>
</dbReference>
<dbReference type="GO" id="GO:0005737">
    <property type="term" value="C:cytoplasm"/>
    <property type="evidence" value="ECO:0007669"/>
    <property type="project" value="TreeGrafter"/>
</dbReference>
<dbReference type="GO" id="GO:0006508">
    <property type="term" value="P:proteolysis"/>
    <property type="evidence" value="ECO:0007669"/>
    <property type="project" value="InterPro"/>
</dbReference>
<dbReference type="SUPFAM" id="SSF51430">
    <property type="entry name" value="NAD(P)-linked oxidoreductase"/>
    <property type="match status" value="1"/>
</dbReference>
<comment type="catalytic activity">
    <reaction evidence="1">
        <text>All bonds known to be hydrolyzed by this endopeptidase have arginine in P1 and an acidic residue in P4. P6 is often occupied by an acidic residue or by a hydroxy-amino-acid residue, the phosphorylation of which enhances cleavage.</text>
        <dbReference type="EC" id="3.4.22.49"/>
    </reaction>
</comment>
<dbReference type="InterPro" id="IPR036188">
    <property type="entry name" value="FAD/NAD-bd_sf"/>
</dbReference>
<feature type="region of interest" description="Disordered" evidence="8">
    <location>
        <begin position="2073"/>
        <end position="2092"/>
    </location>
</feature>
<dbReference type="GO" id="GO:0006351">
    <property type="term" value="P:DNA-templated transcription"/>
    <property type="evidence" value="ECO:0007669"/>
    <property type="project" value="InterPro"/>
</dbReference>
<dbReference type="InterPro" id="IPR036864">
    <property type="entry name" value="Zn2-C6_fun-type_DNA-bd_sf"/>
</dbReference>
<feature type="compositionally biased region" description="Polar residues" evidence="8">
    <location>
        <begin position="154"/>
        <end position="174"/>
    </location>
</feature>
<dbReference type="InterPro" id="IPR036812">
    <property type="entry name" value="NAD(P)_OxRdtase_dom_sf"/>
</dbReference>
<feature type="compositionally biased region" description="Basic residues" evidence="8">
    <location>
        <begin position="2180"/>
        <end position="2190"/>
    </location>
</feature>
<reference evidence="11" key="2">
    <citation type="submission" date="2020-08" db="EMBL/GenBank/DDBJ databases">
        <title>Draft Genome Sequence of Cumin Blight Pathogen Alternaria burnsii.</title>
        <authorList>
            <person name="Feng Z."/>
        </authorList>
    </citation>
    <scope>NUCLEOTIDE SEQUENCE</scope>
    <source>
        <strain evidence="11">CBS107.38</strain>
    </source>
</reference>
<gene>
    <name evidence="11" type="ORF">GT037_009634</name>
</gene>
<evidence type="ECO:0000256" key="7">
    <source>
        <dbReference type="ARBA" id="ARBA00023242"/>
    </source>
</evidence>
<evidence type="ECO:0000259" key="9">
    <source>
        <dbReference type="PROSITE" id="PS50048"/>
    </source>
</evidence>
<dbReference type="GeneID" id="62207859"/>
<evidence type="ECO:0000256" key="3">
    <source>
        <dbReference type="ARBA" id="ARBA00022723"/>
    </source>
</evidence>
<keyword evidence="5" id="KW-0159">Chromosome partition</keyword>
<dbReference type="GO" id="GO:0000981">
    <property type="term" value="F:DNA-binding transcription factor activity, RNA polymerase II-specific"/>
    <property type="evidence" value="ECO:0007669"/>
    <property type="project" value="InterPro"/>
</dbReference>
<dbReference type="GO" id="GO:0005634">
    <property type="term" value="C:nucleus"/>
    <property type="evidence" value="ECO:0007669"/>
    <property type="project" value="InterPro"/>
</dbReference>
<dbReference type="CDD" id="cd00067">
    <property type="entry name" value="GAL4"/>
    <property type="match status" value="1"/>
</dbReference>
<feature type="region of interest" description="Disordered" evidence="8">
    <location>
        <begin position="1354"/>
        <end position="1383"/>
    </location>
</feature>
<feature type="region of interest" description="Disordered" evidence="8">
    <location>
        <begin position="4095"/>
        <end position="4126"/>
    </location>
</feature>
<feature type="compositionally biased region" description="Low complexity" evidence="8">
    <location>
        <begin position="52"/>
        <end position="69"/>
    </location>
</feature>
<feature type="region of interest" description="Disordered" evidence="8">
    <location>
        <begin position="107"/>
        <end position="176"/>
    </location>
</feature>
<dbReference type="SUPFAM" id="SSF57701">
    <property type="entry name" value="Zn2/Cys6 DNA-binding domain"/>
    <property type="match status" value="1"/>
</dbReference>
<evidence type="ECO:0000259" key="10">
    <source>
        <dbReference type="PROSITE" id="PS51700"/>
    </source>
</evidence>
<feature type="compositionally biased region" description="Low complexity" evidence="8">
    <location>
        <begin position="2457"/>
        <end position="2468"/>
    </location>
</feature>
<evidence type="ECO:0000256" key="4">
    <source>
        <dbReference type="ARBA" id="ARBA00022801"/>
    </source>
</evidence>
<dbReference type="Gene3D" id="4.10.240.10">
    <property type="entry name" value="Zn(2)-C6 fungal-type DNA-binding domain"/>
    <property type="match status" value="1"/>
</dbReference>
<dbReference type="GO" id="GO:0004197">
    <property type="term" value="F:cysteine-type endopeptidase activity"/>
    <property type="evidence" value="ECO:0007669"/>
    <property type="project" value="InterPro"/>
</dbReference>
<feature type="domain" description="Peptidase C50" evidence="10">
    <location>
        <begin position="1915"/>
        <end position="2022"/>
    </location>
</feature>
<dbReference type="SUPFAM" id="SSF51905">
    <property type="entry name" value="FAD/NAD(P)-binding domain"/>
    <property type="match status" value="1"/>
</dbReference>
<dbReference type="GO" id="GO:0072686">
    <property type="term" value="C:mitotic spindle"/>
    <property type="evidence" value="ECO:0007669"/>
    <property type="project" value="TreeGrafter"/>
</dbReference>
<dbReference type="CDD" id="cd19075">
    <property type="entry name" value="AKR_AKR7A1-5"/>
    <property type="match status" value="1"/>
</dbReference>
<dbReference type="GO" id="GO:0008270">
    <property type="term" value="F:zinc ion binding"/>
    <property type="evidence" value="ECO:0007669"/>
    <property type="project" value="InterPro"/>
</dbReference>
<dbReference type="SUPFAM" id="SSF48452">
    <property type="entry name" value="TPR-like"/>
    <property type="match status" value="1"/>
</dbReference>
<keyword evidence="3" id="KW-0479">Metal-binding</keyword>
<keyword evidence="12" id="KW-1185">Reference proteome</keyword>
<dbReference type="Pfam" id="PF04082">
    <property type="entry name" value="Fungal_trans"/>
    <property type="match status" value="1"/>
</dbReference>
<feature type="compositionally biased region" description="Polar residues" evidence="8">
    <location>
        <begin position="2395"/>
        <end position="2405"/>
    </location>
</feature>
<dbReference type="Pfam" id="PF13450">
    <property type="entry name" value="NAD_binding_8"/>
    <property type="match status" value="1"/>
</dbReference>
<dbReference type="InterPro" id="IPR001138">
    <property type="entry name" value="Zn2Cys6_DnaBD"/>
</dbReference>
<feature type="domain" description="Zn(2)-C6 fungal-type" evidence="9">
    <location>
        <begin position="2234"/>
        <end position="2264"/>
    </location>
</feature>
<feature type="region of interest" description="Disordered" evidence="8">
    <location>
        <begin position="2449"/>
        <end position="2512"/>
    </location>
</feature>
<dbReference type="InterPro" id="IPR030397">
    <property type="entry name" value="SEPARIN_core_dom"/>
</dbReference>
<evidence type="ECO:0000256" key="6">
    <source>
        <dbReference type="ARBA" id="ARBA00023002"/>
    </source>
</evidence>
<dbReference type="CDD" id="cd12148">
    <property type="entry name" value="fungal_TF_MHR"/>
    <property type="match status" value="1"/>
</dbReference>
<dbReference type="Gene3D" id="3.50.50.60">
    <property type="entry name" value="FAD/NAD(P)-binding domain"/>
    <property type="match status" value="1"/>
</dbReference>
<keyword evidence="6" id="KW-0560">Oxidoreductase</keyword>
<dbReference type="PROSITE" id="PS00463">
    <property type="entry name" value="ZN2_CY6_FUNGAL_1"/>
    <property type="match status" value="1"/>
</dbReference>
<evidence type="ECO:0000313" key="12">
    <source>
        <dbReference type="Proteomes" id="UP000596902"/>
    </source>
</evidence>
<feature type="compositionally biased region" description="Polar residues" evidence="8">
    <location>
        <begin position="2369"/>
        <end position="2386"/>
    </location>
</feature>
<keyword evidence="4" id="KW-0378">Hydrolase</keyword>
<dbReference type="Pfam" id="PF03568">
    <property type="entry name" value="Separin_C"/>
    <property type="match status" value="1"/>
</dbReference>
<sequence length="4216" mass="471151">MATKDETTRTRTDRIKADLRSISTCTNATATALQDLLSRKAEDAPQKENVRAKAVPAARRRGATATGAASADMGKQKNSNLGPKEKYILATEVANTTLQTLADALKNPPHATAARPPTKSKPTAAEDARKPARPRLGQTTSSSASQKPLRERSVSQINNSPQKRVPRRSSSYSSFLAPGPDPGLLATAECARTAFAYLGTPEAQKVLGKDSQELQYENGVLVLIGKLVALGLDNMAVKELRGLKKKLERYLGQDAGKDEVKSGLHQQGLAEKESLAFLLDFAAIDPKSPAIPLVANFQMYTLRIIAKLRRPRTVEATWAYLKLTNPSSPANLLFHTAKTPNGQAKAARQLESLAQTVLSLCPSISTSEDANNLQPSAETVLLLQHLAFSVRKKWWSLVKHQGSADRELSEPFTKCVVAFARRSLLNPSKKYKLAETLYIDLAGFPGESAPQAAANKTLSSLAQAAGLSDQALRWLGSSKDTADSNSSAAKQTTRAIRVATINLEAHVKGEKKPDLDETITTALQILDGALGGSVSDLETLFAEVNALRRAATRLLVTSMSKTTASSESNPTEQHAVPIIAASVRFFARFLGATSSGETDAKSQTRKQERVLLAWKYAKSTVDSLMACCKRTTKTQDQWKELDTILQECSHIIRRFEEEIGQGTLPREENISLVGTYMVKLSNAYWSLYLQLRKAHCNPEALVVAMERSIDLVQSRSSPERESGLLSMKLENWGEALEDLNRTESSRNAFRQCIQSHLTVNMLQQLSEKTSTSSLHNVFESEGPFGALVRVMKTLHHSFVTSGLQNLDELAFYDDDELEPGTRGAILELQLGFYLRTLTKNRQWDSSLDQSIRILVERLQQLYVPSVYPVRRLRLCITLLQLYQQNPQILSEELTSLNATDDDEIQNVSSKDEALRRYEVHLKALRDLKASMEQSSSTTTTFQQCFTTWESLVGSMSSWEALTDCVENTESWLQDLQACLEYLNAKGEEYLALPLLHLLVKILELQDGSDASERIAVLCALGLQFLHLGYTGKAGLSLAKAEALLERPTSSVEAKLQWHMAYAEYLVSTGNTTKCLTTMADAQSLALNDRQFMDLAKPTTTLSGRLRFNKIVAAAAYVQSLLATATGSFKTAARHARQCVTINRRIWAALESRASAKRTTPSENAESMAPLVMSVTHDALNGPEFWCLVPALYRALMQQSQIFAHQGLLHEAIHVAEQAEKVAAATQSATLITDNASWRADCWAQSGRPDKAETILKSLSPDLSRKCLSTAGYHSAVARIHHWNGQYEQEIQSYDCMEKLLKDLSSPSYIKTLETFSTSVDALANRVSSMTLEATENVKKPATRGRKPAVKAVPRAASKSTANARAKATEVAAKPVPRTKRQVGKPTVLETTSLTEECSALFVFQASMRDRAVLANLLHDDLAKALSILGEAEQLQTGLSQEVSHMWAIFKAKLAQSAKQIAEDFTVNTLPESTIAFPAFGLDAATAKKGALATSIATKGGRAKKQIKVDFMDTLRDARARLVEAHSLCATNGSNHLFRQTSMALGHVTVLMSAVLGTELPGSLHPLYAAYMSELPKVNALRLVQESTEAEKEQLSRDDCLRWPTSDSSHFAFSSVSSFQEEYVDIIPETWSAVSLALSEARDELFITRFESGLSPFVLRLPLARHASREMDEEEFSFEDGKRDFDEIVELSDFSTRSAKDMTSREARHQWWAEREALDTRLRELLVNMENIWLGGFKGIFSQHERQPALLAQFRKSLEDILNEHLPSRRKKSNQKRPVLDTRVLELFIGLGDATNDDLDLDEALMDLIYFVVDILQFNGERNAYDELDFDAMVVETHEALRAYHTASQKLDVTSRHTILILDNNLHAFPWESLPCLEQLSISRLPSLAALRERILSARSSATQQDAAPGHYISTSTGGTSMLNPSGDLAHTSKTIKPRLDELTGFWNHIANRPPSEVEFEDSLRNKDLVLYFGHGSGAQYVKSKSVRRLYPGEQNEGERKPGCATTLLFGCSSVHLTENGIFEPSGMLASYLTAGAPAVLGMLWDVTDKDCDRFAVKAGELWGLWPEAQEDVLPSKTSTKTPAKKSKGKSRVAQLVDEVEGARAAESAKKGKKSVKLSDDHLDLEGNSQRGVGLDEAVRDARKACYLRYLNGAAAVVYGIPVYLDYNSDGVMTGRGHGLSQRKRQNRSSHPRNSTFSSASIRPLQFPILFATTSKAMAERPAKSGSSRKRALVSCDRCKIRRARCIRENADVPCADCKANGVVCESKLPRKQRVYGSVETLSLRYRALESLVKGLFPDENVQDTETLFKIATASNIAMPASDDYTPADIFNNSSSDRQASSSEQQQKQQQQHQSLQTSPIAQSPYLDPHTTTYPLHTAHRTSSLSTSKERLRQPASVTQQVSSQAEEVIRTNRGVSHYFGPSSSFRLATTIRALASRWKVVSGADFPGLRSFTSNPSSRSGSALKRSSTNPSEDEFAIPTSSQRPNSSHGSRKRSRTEMEASNDPSQLQDSTSRLDTIGDLIPPKHITDALVAVYFDQIHMYFPLFNRTVFQMRLETTYSRKGDFIDECKDMGWLISLALVLSFGCQQSRANDVDQMQALRHKLVVFAKTYFRVLLTATQLDNVQALVLLNMHHHNVGQKSSSWLLIGLAARMAITMGMHRDSSNLQFEPIECNVRRQVWWSIYIFEKILCGILGRPTGIDDREVAMKVPDAPMLEQTRITAVFMNLCSDLVSLSYRIRQRAYFDKTSSEERSPTLAVAMTLLRECDNFYANIPLHMSLDQAPGGTDSKAMILLLHMYYYYTRCVISRDFLIQKVESNVCFLENKALPASEDWPSTLILAEDCVDSVHKSLQCITIGIDLGIFEIMGYSWLDFFFVFHAVLIVCADFLARPKGQTDSPRDIERKATVCTVLEQVRGMQQKLPSTYKTLGQIALQFAGITGVTQNSGSPTIQDAPADASLESVVDMAHEESNDQVGMLDIGGDWYTDATADLGLDFFDLGQATHPVTFPIMDPPTRSENAGDPTEPILPTTNMAGGNNRNGKKKVLVVGAGAAGMSAAHHLSEHPDKFDVTLIDAVDYCGGQAFSIGVDKERHGADWLNQGVQGGSYIFHHTMTMFARQGHHADPVNLQVSFGKDDIFWTNVFPTELLARHQKEIKKFHTMLKIVRWFELFFALIPIKILFKMFWFSEEFTNTVAMPMIALFLGTGNETPNVPSIILERLVTSPTYGMWYPGDKHSVASNLPPMVVFPKFSEFYERWRQDLLKRGVNVRLSTEITRVMKRDKTGVTVRLIKRTPMPDAHNPNSANVPYDNDHNADSNAQEKEEHFDELILCVLADTAKRILEPTASFREKKVLGSAKFSDDITVTHWDSDYMHKHYENFYDPDKAVTKLSDIDQTARNTMAEKSFKPMYYIKMYPQDRSKLEMCFDCTNYQSQFPPEVPFDKHIFQTIYLNKERDGHLWSIDEINKDKIIRKDWWHQLCHSWTHYVFVVPWMWLLQGRKHTRFAAAWTLINAHEVAVMSGIAAAVDLGAQYPADLERDKFAFLSFRLYYLLAYGKWYSRKATKKTKEGPGKDWASGLYGSVYRGPGVSDIDRLQWRKENNIQDAPINPLPFSPNMSSKTPLDVVFGCMTFGREGEEQVRTSSLDDCAAILDTFQSYGHSEVDTSRFYGDGSSEEYLQKLDWQKRGLTMDTKFFPNVPGLFGRPQTHSRLEDMRKSLEESLTALGGKQVDLWYLHAPDRTVPLEETAKAVNYLLREGKFKRWGVSNFMSWEVAALCEICKANGYQLPSVYQGVYNALHRSIEHELLPCLRRYNMSFYAFNPLAGGWLTSRYKRDTQDSTIESGSRFDPNRMQGKMYRARYWNDEFFTAIEGLRTELPNGQTESETALRWMMHHSQLKKDYGDKVIIGASSKKQLEMNLVDFEKGPLDESVVKALDQGWAGTRGVTWKTVDGMTNPYNQPTECVSTTTSWFNPSGTAHYVRPIRQPDIYVETNDTLERIIAGNSVRVAKLESLLKEKRGQHRTEEAATAAKATEEKRQRKFAAAIQQHRDEELSAIDMRRRTRYGSAMSHEVADEEAAATAFQAKEAQDYRNSCDCNFQRPANSNKGNLTQNQEEERRKRRIDISSRSASQADHEVTLANCHLELAKWDLQRNARMDSEATFNAFFSVENKPRRTGTQWRGTGKVIRPYTTSSGLGHDTCCDFDHCNGLCAEIETTRHE</sequence>
<dbReference type="InterPro" id="IPR007219">
    <property type="entry name" value="XnlR_reg_dom"/>
</dbReference>
<dbReference type="GO" id="GO:0051307">
    <property type="term" value="P:meiotic chromosome separation"/>
    <property type="evidence" value="ECO:0007669"/>
    <property type="project" value="TreeGrafter"/>
</dbReference>
<dbReference type="Gene3D" id="3.20.20.100">
    <property type="entry name" value="NADP-dependent oxidoreductase domain"/>
    <property type="match status" value="1"/>
</dbReference>
<feature type="compositionally biased region" description="Polar residues" evidence="8">
    <location>
        <begin position="2479"/>
        <end position="2489"/>
    </location>
</feature>
<feature type="region of interest" description="Disordered" evidence="8">
    <location>
        <begin position="38"/>
        <end position="81"/>
    </location>
</feature>
<feature type="region of interest" description="Disordered" evidence="8">
    <location>
        <begin position="2175"/>
        <end position="2197"/>
    </location>
</feature>
<dbReference type="PROSITE" id="PS51700">
    <property type="entry name" value="SEPARIN"/>
    <property type="match status" value="1"/>
</dbReference>
<comment type="caution">
    <text evidence="11">The sequence shown here is derived from an EMBL/GenBank/DDBJ whole genome shotgun (WGS) entry which is preliminary data.</text>
</comment>
<dbReference type="EMBL" id="JAAABM010000017">
    <property type="protein sequence ID" value="KAF7672124.1"/>
    <property type="molecule type" value="Genomic_DNA"/>
</dbReference>
<feature type="compositionally biased region" description="Polar residues" evidence="8">
    <location>
        <begin position="137"/>
        <end position="146"/>
    </location>
</feature>
<dbReference type="SMART" id="SM00906">
    <property type="entry name" value="Fungal_trans"/>
    <property type="match status" value="1"/>
</dbReference>
<organism evidence="11 12">
    <name type="scientific">Alternaria burnsii</name>
    <dbReference type="NCBI Taxonomy" id="1187904"/>
    <lineage>
        <taxon>Eukaryota</taxon>
        <taxon>Fungi</taxon>
        <taxon>Dikarya</taxon>
        <taxon>Ascomycota</taxon>
        <taxon>Pezizomycotina</taxon>
        <taxon>Dothideomycetes</taxon>
        <taxon>Pleosporomycetidae</taxon>
        <taxon>Pleosporales</taxon>
        <taxon>Pleosporineae</taxon>
        <taxon>Pleosporaceae</taxon>
        <taxon>Alternaria</taxon>
        <taxon>Alternaria sect. Alternaria</taxon>
    </lineage>
</organism>
<feature type="compositionally biased region" description="Basic and acidic residues" evidence="8">
    <location>
        <begin position="38"/>
        <end position="51"/>
    </location>
</feature>
<name>A0A8H7AZL5_9PLEO</name>
<dbReference type="InterPro" id="IPR011990">
    <property type="entry name" value="TPR-like_helical_dom_sf"/>
</dbReference>
<dbReference type="PANTHER" id="PTHR12792">
    <property type="entry name" value="EXTRA SPINDLE POLES 1-RELATED"/>
    <property type="match status" value="1"/>
</dbReference>
<dbReference type="InterPro" id="IPR023210">
    <property type="entry name" value="NADP_OxRdtase_dom"/>
</dbReference>
<dbReference type="Pfam" id="PF00248">
    <property type="entry name" value="Aldo_ket_red"/>
    <property type="match status" value="1"/>
</dbReference>
<dbReference type="PANTHER" id="PTHR12792:SF0">
    <property type="entry name" value="SEPARIN"/>
    <property type="match status" value="1"/>
</dbReference>
<dbReference type="InterPro" id="IPR005314">
    <property type="entry name" value="Peptidase_C50"/>
</dbReference>
<dbReference type="RefSeq" id="XP_038782482.1">
    <property type="nucleotide sequence ID" value="XM_038934681.1"/>
</dbReference>
<feature type="compositionally biased region" description="Polar residues" evidence="8">
    <location>
        <begin position="4095"/>
        <end position="4109"/>
    </location>
</feature>
<dbReference type="PROSITE" id="PS50048">
    <property type="entry name" value="ZN2_CY6_FUNGAL_2"/>
    <property type="match status" value="1"/>
</dbReference>
<protein>
    <recommendedName>
        <fullName evidence="2">separase</fullName>
        <ecNumber evidence="2">3.4.22.49</ecNumber>
    </recommendedName>
</protein>
<feature type="region of interest" description="Disordered" evidence="8">
    <location>
        <begin position="2321"/>
        <end position="2406"/>
    </location>
</feature>
<reference evidence="11" key="1">
    <citation type="submission" date="2020-01" db="EMBL/GenBank/DDBJ databases">
        <authorList>
            <person name="Feng Z.H.Z."/>
        </authorList>
    </citation>
    <scope>NUCLEOTIDE SEQUENCE</scope>
    <source>
        <strain evidence="11">CBS107.38</strain>
    </source>
</reference>
<dbReference type="GO" id="GO:0003677">
    <property type="term" value="F:DNA binding"/>
    <property type="evidence" value="ECO:0007669"/>
    <property type="project" value="InterPro"/>
</dbReference>
<feature type="compositionally biased region" description="Polar residues" evidence="8">
    <location>
        <begin position="2503"/>
        <end position="2512"/>
    </location>
</feature>
<evidence type="ECO:0000313" key="11">
    <source>
        <dbReference type="EMBL" id="KAF7672124.1"/>
    </source>
</evidence>
<dbReference type="EC" id="3.4.22.49" evidence="2"/>